<dbReference type="EMBL" id="GL349458">
    <property type="protein sequence ID" value="KNC49956.1"/>
    <property type="molecule type" value="Genomic_DNA"/>
</dbReference>
<accession>A0A0L0DCW6</accession>
<protein>
    <recommendedName>
        <fullName evidence="4">RRM domain-containing protein</fullName>
    </recommendedName>
</protein>
<dbReference type="STRING" id="461836.A0A0L0DCW6"/>
<feature type="compositionally biased region" description="Basic and acidic residues" evidence="3">
    <location>
        <begin position="1"/>
        <end position="30"/>
    </location>
</feature>
<dbReference type="InterPro" id="IPR000504">
    <property type="entry name" value="RRM_dom"/>
</dbReference>
<dbReference type="SUPFAM" id="SSF54928">
    <property type="entry name" value="RNA-binding domain, RBD"/>
    <property type="match status" value="1"/>
</dbReference>
<dbReference type="PANTHER" id="PTHR23236">
    <property type="entry name" value="EUKARYOTIC TRANSLATION INITIATION FACTOR 4B/4H"/>
    <property type="match status" value="1"/>
</dbReference>
<dbReference type="AlphaFoldDB" id="A0A0L0DCW6"/>
<evidence type="ECO:0000256" key="2">
    <source>
        <dbReference type="PROSITE-ProRule" id="PRU00176"/>
    </source>
</evidence>
<keyword evidence="1 2" id="KW-0694">RNA-binding</keyword>
<dbReference type="OrthoDB" id="439808at2759"/>
<evidence type="ECO:0000313" key="6">
    <source>
        <dbReference type="Proteomes" id="UP000054408"/>
    </source>
</evidence>
<dbReference type="PANTHER" id="PTHR23236:SF51">
    <property type="entry name" value="NUCLEOLAR PROTEIN 6"/>
    <property type="match status" value="1"/>
</dbReference>
<organism evidence="5 6">
    <name type="scientific">Thecamonas trahens ATCC 50062</name>
    <dbReference type="NCBI Taxonomy" id="461836"/>
    <lineage>
        <taxon>Eukaryota</taxon>
        <taxon>Apusozoa</taxon>
        <taxon>Apusomonadida</taxon>
        <taxon>Apusomonadidae</taxon>
        <taxon>Thecamonas</taxon>
    </lineage>
</organism>
<dbReference type="OMA" id="LRFHHTM"/>
<keyword evidence="6" id="KW-1185">Reference proteome</keyword>
<dbReference type="GeneID" id="25565471"/>
<dbReference type="Proteomes" id="UP000054408">
    <property type="component" value="Unassembled WGS sequence"/>
</dbReference>
<dbReference type="SMART" id="SM00360">
    <property type="entry name" value="RRM"/>
    <property type="match status" value="1"/>
</dbReference>
<feature type="compositionally biased region" description="Basic and acidic residues" evidence="3">
    <location>
        <begin position="191"/>
        <end position="200"/>
    </location>
</feature>
<dbReference type="RefSeq" id="XP_013757431.1">
    <property type="nucleotide sequence ID" value="XM_013901977.1"/>
</dbReference>
<feature type="region of interest" description="Disordered" evidence="3">
    <location>
        <begin position="183"/>
        <end position="279"/>
    </location>
</feature>
<dbReference type="InterPro" id="IPR035979">
    <property type="entry name" value="RBD_domain_sf"/>
</dbReference>
<evidence type="ECO:0000313" key="5">
    <source>
        <dbReference type="EMBL" id="KNC49956.1"/>
    </source>
</evidence>
<feature type="compositionally biased region" description="Basic and acidic residues" evidence="3">
    <location>
        <begin position="228"/>
        <end position="249"/>
    </location>
</feature>
<dbReference type="Gene3D" id="3.30.70.330">
    <property type="match status" value="1"/>
</dbReference>
<dbReference type="InterPro" id="IPR012677">
    <property type="entry name" value="Nucleotide-bd_a/b_plait_sf"/>
</dbReference>
<dbReference type="GO" id="GO:0042274">
    <property type="term" value="P:ribosomal small subunit biogenesis"/>
    <property type="evidence" value="ECO:0007669"/>
    <property type="project" value="TreeGrafter"/>
</dbReference>
<dbReference type="GO" id="GO:0005730">
    <property type="term" value="C:nucleolus"/>
    <property type="evidence" value="ECO:0007669"/>
    <property type="project" value="TreeGrafter"/>
</dbReference>
<reference evidence="5 6" key="1">
    <citation type="submission" date="2010-05" db="EMBL/GenBank/DDBJ databases">
        <title>The Genome Sequence of Thecamonas trahens ATCC 50062.</title>
        <authorList>
            <consortium name="The Broad Institute Genome Sequencing Platform"/>
            <person name="Russ C."/>
            <person name="Cuomo C."/>
            <person name="Shea T."/>
            <person name="Young S.K."/>
            <person name="Zeng Q."/>
            <person name="Koehrsen M."/>
            <person name="Haas B."/>
            <person name="Borodovsky M."/>
            <person name="Guigo R."/>
            <person name="Alvarado L."/>
            <person name="Berlin A."/>
            <person name="Bochicchio J."/>
            <person name="Borenstein D."/>
            <person name="Chapman S."/>
            <person name="Chen Z."/>
            <person name="Freedman E."/>
            <person name="Gellesch M."/>
            <person name="Goldberg J."/>
            <person name="Griggs A."/>
            <person name="Gujja S."/>
            <person name="Heilman E."/>
            <person name="Heiman D."/>
            <person name="Hepburn T."/>
            <person name="Howarth C."/>
            <person name="Jen D."/>
            <person name="Larson L."/>
            <person name="Mehta T."/>
            <person name="Park D."/>
            <person name="Pearson M."/>
            <person name="Roberts A."/>
            <person name="Saif S."/>
            <person name="Shenoy N."/>
            <person name="Sisk P."/>
            <person name="Stolte C."/>
            <person name="Sykes S."/>
            <person name="Thomson T."/>
            <person name="Walk T."/>
            <person name="White J."/>
            <person name="Yandava C."/>
            <person name="Burger G."/>
            <person name="Gray M.W."/>
            <person name="Holland P.W.H."/>
            <person name="King N."/>
            <person name="Lang F.B.F."/>
            <person name="Roger A.J."/>
            <person name="Ruiz-Trillo I."/>
            <person name="Lander E."/>
            <person name="Nusbaum C."/>
        </authorList>
    </citation>
    <scope>NUCLEOTIDE SEQUENCE [LARGE SCALE GENOMIC DNA]</scope>
    <source>
        <strain evidence="5 6">ATCC 50062</strain>
    </source>
</reference>
<gene>
    <name evidence="5" type="ORF">AMSG_06266</name>
</gene>
<proteinExistence type="predicted"/>
<sequence length="279" mass="29278">MAAVGKDKSKAKAKSKDKSKAKAKSKDKSKAKTKAKSKSKSKSTDHEAVAGPAGDGQDASEDGGAGNDESVERASQGYILFVGNLGYSTKPEHVIMHFGEYVDTDSIVTFRLNTDRHTGKSKGCGFIEFSSPSALHAAVVHVHHSKLHGRVINVELTAGGGGKAAKRQEKILVKNIKFRKEVRAAAKRKHNADNSAEHSGRGSFAPPAKRQRTLAADGGTGAGGDGADVVKGKGKGKDKSKGKDKDKSKSKSKSKSKGKDKSTDSAPPGSGDATAWWNQ</sequence>
<evidence type="ECO:0000256" key="1">
    <source>
        <dbReference type="ARBA" id="ARBA00022884"/>
    </source>
</evidence>
<feature type="region of interest" description="Disordered" evidence="3">
    <location>
        <begin position="1"/>
        <end position="69"/>
    </location>
</feature>
<feature type="domain" description="RRM" evidence="4">
    <location>
        <begin position="78"/>
        <end position="159"/>
    </location>
</feature>
<evidence type="ECO:0000256" key="3">
    <source>
        <dbReference type="SAM" id="MobiDB-lite"/>
    </source>
</evidence>
<dbReference type="GO" id="GO:0019843">
    <property type="term" value="F:rRNA binding"/>
    <property type="evidence" value="ECO:0007669"/>
    <property type="project" value="TreeGrafter"/>
</dbReference>
<dbReference type="PROSITE" id="PS50102">
    <property type="entry name" value="RRM"/>
    <property type="match status" value="1"/>
</dbReference>
<feature type="compositionally biased region" description="Basic residues" evidence="3">
    <location>
        <begin position="31"/>
        <end position="41"/>
    </location>
</feature>
<evidence type="ECO:0000259" key="4">
    <source>
        <dbReference type="PROSITE" id="PS50102"/>
    </source>
</evidence>
<dbReference type="eggNOG" id="KOG0118">
    <property type="taxonomic scope" value="Eukaryota"/>
</dbReference>
<name>A0A0L0DCW6_THETB</name>
<dbReference type="Pfam" id="PF00076">
    <property type="entry name" value="RRM_1"/>
    <property type="match status" value="1"/>
</dbReference>